<protein>
    <submittedName>
        <fullName evidence="2">Uncharacterized protein</fullName>
    </submittedName>
</protein>
<feature type="compositionally biased region" description="Polar residues" evidence="1">
    <location>
        <begin position="67"/>
        <end position="87"/>
    </location>
</feature>
<evidence type="ECO:0000313" key="3">
    <source>
        <dbReference type="Proteomes" id="UP000287651"/>
    </source>
</evidence>
<comment type="caution">
    <text evidence="2">The sequence shown here is derived from an EMBL/GenBank/DDBJ whole genome shotgun (WGS) entry which is preliminary data.</text>
</comment>
<proteinExistence type="predicted"/>
<dbReference type="AlphaFoldDB" id="A0A426XVG1"/>
<organism evidence="2 3">
    <name type="scientific">Ensete ventricosum</name>
    <name type="common">Abyssinian banana</name>
    <name type="synonym">Musa ensete</name>
    <dbReference type="NCBI Taxonomy" id="4639"/>
    <lineage>
        <taxon>Eukaryota</taxon>
        <taxon>Viridiplantae</taxon>
        <taxon>Streptophyta</taxon>
        <taxon>Embryophyta</taxon>
        <taxon>Tracheophyta</taxon>
        <taxon>Spermatophyta</taxon>
        <taxon>Magnoliopsida</taxon>
        <taxon>Liliopsida</taxon>
        <taxon>Zingiberales</taxon>
        <taxon>Musaceae</taxon>
        <taxon>Ensete</taxon>
    </lineage>
</organism>
<feature type="region of interest" description="Disordered" evidence="1">
    <location>
        <begin position="53"/>
        <end position="97"/>
    </location>
</feature>
<evidence type="ECO:0000256" key="1">
    <source>
        <dbReference type="SAM" id="MobiDB-lite"/>
    </source>
</evidence>
<dbReference type="Proteomes" id="UP000287651">
    <property type="component" value="Unassembled WGS sequence"/>
</dbReference>
<evidence type="ECO:0000313" key="2">
    <source>
        <dbReference type="EMBL" id="RRT43513.1"/>
    </source>
</evidence>
<reference evidence="2 3" key="1">
    <citation type="journal article" date="2014" name="Agronomy (Basel)">
        <title>A Draft Genome Sequence for Ensete ventricosum, the Drought-Tolerant Tree Against Hunger.</title>
        <authorList>
            <person name="Harrison J."/>
            <person name="Moore K.A."/>
            <person name="Paszkiewicz K."/>
            <person name="Jones T."/>
            <person name="Grant M."/>
            <person name="Ambacheew D."/>
            <person name="Muzemil S."/>
            <person name="Studholme D.J."/>
        </authorList>
    </citation>
    <scope>NUCLEOTIDE SEQUENCE [LARGE SCALE GENOMIC DNA]</scope>
</reference>
<accession>A0A426XVG1</accession>
<name>A0A426XVG1_ENSVE</name>
<dbReference type="EMBL" id="AMZH03017095">
    <property type="protein sequence ID" value="RRT43513.1"/>
    <property type="molecule type" value="Genomic_DNA"/>
</dbReference>
<sequence length="97" mass="10201">MPTPPTTHASRFVQILAMPLARLLKRIFDWSQVPPPPPSGCFGHMVGAMGCGSNPTSRGRGPRTAPFIQTQLDTGASRGGTTRQSSGECVGNGLKPL</sequence>
<gene>
    <name evidence="2" type="ORF">B296_00031970</name>
</gene>